<protein>
    <submittedName>
        <fullName evidence="2">DUF2272 domain-containing protein</fullName>
    </submittedName>
</protein>
<name>A0ABS5EB57_9PROT</name>
<evidence type="ECO:0000313" key="2">
    <source>
        <dbReference type="EMBL" id="MBR0648262.1"/>
    </source>
</evidence>
<organism evidence="2 3">
    <name type="scientific">Neoroseomonas terrae</name>
    <dbReference type="NCBI Taxonomy" id="424799"/>
    <lineage>
        <taxon>Bacteria</taxon>
        <taxon>Pseudomonadati</taxon>
        <taxon>Pseudomonadota</taxon>
        <taxon>Alphaproteobacteria</taxon>
        <taxon>Acetobacterales</taxon>
        <taxon>Acetobacteraceae</taxon>
        <taxon>Neoroseomonas</taxon>
    </lineage>
</organism>
<gene>
    <name evidence="2" type="ORF">GXW78_01180</name>
</gene>
<dbReference type="Pfam" id="PF10030">
    <property type="entry name" value="DUF2272"/>
    <property type="match status" value="1"/>
</dbReference>
<proteinExistence type="predicted"/>
<comment type="caution">
    <text evidence="2">The sequence shown here is derived from an EMBL/GenBank/DDBJ whole genome shotgun (WGS) entry which is preliminary data.</text>
</comment>
<reference evidence="3" key="1">
    <citation type="journal article" date="2021" name="Syst. Appl. Microbiol.">
        <title>Roseomonas hellenica sp. nov., isolated from roots of wild-growing Alkanna tinctoria.</title>
        <authorList>
            <person name="Rat A."/>
            <person name="Naranjo H.D."/>
            <person name="Lebbe L."/>
            <person name="Cnockaert M."/>
            <person name="Krigas N."/>
            <person name="Grigoriadou K."/>
            <person name="Maloupa E."/>
            <person name="Willems A."/>
        </authorList>
    </citation>
    <scope>NUCLEOTIDE SEQUENCE [LARGE SCALE GENOMIC DNA]</scope>
    <source>
        <strain evidence="3">LMG 31159</strain>
    </source>
</reference>
<accession>A0ABS5EB57</accession>
<sequence>MEQRIGTETEEGDGMDGARPAVAAIDDMSFYANPAWSAAFISAIARLAALPESDLPSSSRHARYVDAMIARSFAEPNGARFLPRAPEEYAPSPGDLICADRSYEPLVHWSERLADRGRPRPMHCDVVVSTARGTIDAIGGNVRGLVARRRFPSDQTGRVLQAPSGRPQFMLILADRANLPSTP</sequence>
<feature type="domain" description="DUF2272" evidence="1">
    <location>
        <begin position="16"/>
        <end position="161"/>
    </location>
</feature>
<keyword evidence="3" id="KW-1185">Reference proteome</keyword>
<evidence type="ECO:0000259" key="1">
    <source>
        <dbReference type="Pfam" id="PF10030"/>
    </source>
</evidence>
<dbReference type="Proteomes" id="UP000698752">
    <property type="component" value="Unassembled WGS sequence"/>
</dbReference>
<evidence type="ECO:0000313" key="3">
    <source>
        <dbReference type="Proteomes" id="UP000698752"/>
    </source>
</evidence>
<dbReference type="EMBL" id="JAAEDI010000001">
    <property type="protein sequence ID" value="MBR0648262.1"/>
    <property type="molecule type" value="Genomic_DNA"/>
</dbReference>
<dbReference type="InterPro" id="IPR019262">
    <property type="entry name" value="DUF2272"/>
</dbReference>